<dbReference type="PANTHER" id="PTHR22914:SF13">
    <property type="entry name" value="CHITIN SYNTHASE"/>
    <property type="match status" value="1"/>
</dbReference>
<dbReference type="GO" id="GO:0031505">
    <property type="term" value="P:fungal-type cell wall organization"/>
    <property type="evidence" value="ECO:0007669"/>
    <property type="project" value="TreeGrafter"/>
</dbReference>
<dbReference type="PROSITE" id="PS50255">
    <property type="entry name" value="CYTOCHROME_B5_2"/>
    <property type="match status" value="1"/>
</dbReference>
<feature type="transmembrane region" description="Helical" evidence="14">
    <location>
        <begin position="1766"/>
        <end position="1789"/>
    </location>
</feature>
<feature type="transmembrane region" description="Helical" evidence="14">
    <location>
        <begin position="1738"/>
        <end position="1759"/>
    </location>
</feature>
<evidence type="ECO:0000256" key="2">
    <source>
        <dbReference type="ARBA" id="ARBA00012543"/>
    </source>
</evidence>
<dbReference type="OrthoDB" id="370884at2759"/>
<dbReference type="SMART" id="SM01117">
    <property type="entry name" value="Cyt-b5"/>
    <property type="match status" value="2"/>
</dbReference>
<keyword evidence="3" id="KW-1003">Cell membrane</keyword>
<dbReference type="CDD" id="cd04190">
    <property type="entry name" value="Chitin_synth_C"/>
    <property type="match status" value="1"/>
</dbReference>
<evidence type="ECO:0000256" key="3">
    <source>
        <dbReference type="ARBA" id="ARBA00022475"/>
    </source>
</evidence>
<feature type="transmembrane region" description="Helical" evidence="14">
    <location>
        <begin position="1705"/>
        <end position="1732"/>
    </location>
</feature>
<dbReference type="SUPFAM" id="SSF52540">
    <property type="entry name" value="P-loop containing nucleoside triphosphate hydrolases"/>
    <property type="match status" value="1"/>
</dbReference>
<keyword evidence="18" id="KW-1185">Reference proteome</keyword>
<evidence type="ECO:0000256" key="6">
    <source>
        <dbReference type="ARBA" id="ARBA00022692"/>
    </source>
</evidence>
<dbReference type="Gene3D" id="1.20.120.720">
    <property type="entry name" value="Myosin VI head, motor domain, U50 subdomain"/>
    <property type="match status" value="1"/>
</dbReference>
<dbReference type="GO" id="GO:0004100">
    <property type="term" value="F:chitin synthase activity"/>
    <property type="evidence" value="ECO:0007669"/>
    <property type="project" value="UniProtKB-EC"/>
</dbReference>
<dbReference type="GO" id="GO:0003774">
    <property type="term" value="F:cytoskeletal motor activity"/>
    <property type="evidence" value="ECO:0007669"/>
    <property type="project" value="InterPro"/>
</dbReference>
<dbReference type="EC" id="2.4.1.16" evidence="2"/>
<feature type="region of interest" description="Disordered" evidence="13">
    <location>
        <begin position="1892"/>
        <end position="1920"/>
    </location>
</feature>
<evidence type="ECO:0000259" key="15">
    <source>
        <dbReference type="PROSITE" id="PS50255"/>
    </source>
</evidence>
<dbReference type="STRING" id="1314773.A0A3N2PW69"/>
<dbReference type="InterPro" id="IPR036400">
    <property type="entry name" value="Cyt_B5-like_heme/steroid_sf"/>
</dbReference>
<dbReference type="PROSITE" id="PS51998">
    <property type="entry name" value="DEK_C"/>
    <property type="match status" value="1"/>
</dbReference>
<dbReference type="InterPro" id="IPR014876">
    <property type="entry name" value="DEK_C"/>
</dbReference>
<keyword evidence="7 14" id="KW-1133">Transmembrane helix</keyword>
<keyword evidence="5" id="KW-0808">Transferase</keyword>
<evidence type="ECO:0000313" key="17">
    <source>
        <dbReference type="EMBL" id="ROT38740.1"/>
    </source>
</evidence>
<feature type="region of interest" description="Disordered" evidence="13">
    <location>
        <begin position="234"/>
        <end position="256"/>
    </location>
</feature>
<dbReference type="InterPro" id="IPR001199">
    <property type="entry name" value="Cyt_B5-like_heme/steroid-bd"/>
</dbReference>
<name>A0A3N2PW69_SODAK</name>
<dbReference type="SUPFAM" id="SSF55856">
    <property type="entry name" value="Cytochrome b5-like heme/steroid binding domain"/>
    <property type="match status" value="1"/>
</dbReference>
<dbReference type="Gene3D" id="1.10.10.60">
    <property type="entry name" value="Homeodomain-like"/>
    <property type="match status" value="1"/>
</dbReference>
<feature type="domain" description="Cytochrome b5 heme-binding" evidence="15">
    <location>
        <begin position="1075"/>
        <end position="1168"/>
    </location>
</feature>
<keyword evidence="4" id="KW-0328">Glycosyltransferase</keyword>
<keyword evidence="11" id="KW-0325">Glycoprotein</keyword>
<dbReference type="Pfam" id="PF03142">
    <property type="entry name" value="Chitin_synth_2"/>
    <property type="match status" value="1"/>
</dbReference>
<keyword evidence="10" id="KW-0505">Motor protein</keyword>
<comment type="catalytic activity">
    <reaction evidence="12">
        <text>[(1-&gt;4)-N-acetyl-beta-D-glucosaminyl](n) + UDP-N-acetyl-alpha-D-glucosamine = [(1-&gt;4)-N-acetyl-beta-D-glucosaminyl](n+1) + UDP + H(+)</text>
        <dbReference type="Rhea" id="RHEA:16637"/>
        <dbReference type="Rhea" id="RHEA-COMP:9593"/>
        <dbReference type="Rhea" id="RHEA-COMP:9595"/>
        <dbReference type="ChEBI" id="CHEBI:15378"/>
        <dbReference type="ChEBI" id="CHEBI:17029"/>
        <dbReference type="ChEBI" id="CHEBI:57705"/>
        <dbReference type="ChEBI" id="CHEBI:58223"/>
        <dbReference type="EC" id="2.4.1.16"/>
    </reaction>
    <physiologicalReaction direction="left-to-right" evidence="12">
        <dbReference type="Rhea" id="RHEA:16638"/>
    </physiologicalReaction>
</comment>
<dbReference type="SUPFAM" id="SSF109715">
    <property type="entry name" value="DEK C-terminal domain"/>
    <property type="match status" value="1"/>
</dbReference>
<evidence type="ECO:0000256" key="4">
    <source>
        <dbReference type="ARBA" id="ARBA00022676"/>
    </source>
</evidence>
<dbReference type="GO" id="GO:0006031">
    <property type="term" value="P:chitin biosynthetic process"/>
    <property type="evidence" value="ECO:0007669"/>
    <property type="project" value="TreeGrafter"/>
</dbReference>
<reference evidence="17 18" key="1">
    <citation type="journal article" date="2018" name="Mol. Ecol.">
        <title>The obligate alkalophilic soda-lake fungus Sodiomyces alkalinus has shifted to a protein diet.</title>
        <authorList>
            <person name="Grum-Grzhimaylo A.A."/>
            <person name="Falkoski D.L."/>
            <person name="van den Heuvel J."/>
            <person name="Valero-Jimenez C.A."/>
            <person name="Min B."/>
            <person name="Choi I.G."/>
            <person name="Lipzen A."/>
            <person name="Daum C.G."/>
            <person name="Aanen D.K."/>
            <person name="Tsang A."/>
            <person name="Henrissat B."/>
            <person name="Bilanenko E.N."/>
            <person name="de Vries R.P."/>
            <person name="van Kan J.A.L."/>
            <person name="Grigoriev I.V."/>
            <person name="Debets A.J.M."/>
        </authorList>
    </citation>
    <scope>NUCLEOTIDE SEQUENCE [LARGE SCALE GENOMIC DNA]</scope>
    <source>
        <strain evidence="17 18">F11</strain>
    </source>
</reference>
<feature type="transmembrane region" description="Helical" evidence="14">
    <location>
        <begin position="1047"/>
        <end position="1070"/>
    </location>
</feature>
<dbReference type="Gene3D" id="1.10.10.820">
    <property type="match status" value="1"/>
</dbReference>
<feature type="transmembrane region" description="Helical" evidence="14">
    <location>
        <begin position="1010"/>
        <end position="1027"/>
    </location>
</feature>
<feature type="domain" description="DEK-C" evidence="16">
    <location>
        <begin position="2029"/>
        <end position="2085"/>
    </location>
</feature>
<evidence type="ECO:0000256" key="13">
    <source>
        <dbReference type="SAM" id="MobiDB-lite"/>
    </source>
</evidence>
<dbReference type="FunFam" id="1.10.10.820:FF:000010">
    <property type="entry name" value="Chitin synthase 6"/>
    <property type="match status" value="1"/>
</dbReference>
<dbReference type="InterPro" id="IPR029044">
    <property type="entry name" value="Nucleotide-diphossugar_trans"/>
</dbReference>
<dbReference type="Pfam" id="PF00173">
    <property type="entry name" value="Cyt-b5"/>
    <property type="match status" value="1"/>
</dbReference>
<dbReference type="RefSeq" id="XP_028466546.1">
    <property type="nucleotide sequence ID" value="XM_028615006.1"/>
</dbReference>
<evidence type="ECO:0000256" key="9">
    <source>
        <dbReference type="ARBA" id="ARBA00023136"/>
    </source>
</evidence>
<keyword evidence="6 14" id="KW-0812">Transmembrane</keyword>
<protein>
    <recommendedName>
        <fullName evidence="2">chitin synthase</fullName>
        <ecNumber evidence="2">2.4.1.16</ecNumber>
    </recommendedName>
</protein>
<evidence type="ECO:0000256" key="5">
    <source>
        <dbReference type="ARBA" id="ARBA00022679"/>
    </source>
</evidence>
<evidence type="ECO:0000256" key="7">
    <source>
        <dbReference type="ARBA" id="ARBA00022989"/>
    </source>
</evidence>
<dbReference type="Pfam" id="PF08766">
    <property type="entry name" value="DEK_C"/>
    <property type="match status" value="1"/>
</dbReference>
<keyword evidence="8" id="KW-0518">Myosin</keyword>
<dbReference type="GO" id="GO:0005524">
    <property type="term" value="F:ATP binding"/>
    <property type="evidence" value="ECO:0007669"/>
    <property type="project" value="InterPro"/>
</dbReference>
<gene>
    <name evidence="17" type="ORF">SODALDRAFT_378904</name>
</gene>
<evidence type="ECO:0000256" key="12">
    <source>
        <dbReference type="ARBA" id="ARBA00049510"/>
    </source>
</evidence>
<dbReference type="EMBL" id="ML119055">
    <property type="protein sequence ID" value="ROT38740.1"/>
    <property type="molecule type" value="Genomic_DNA"/>
</dbReference>
<feature type="region of interest" description="Disordered" evidence="13">
    <location>
        <begin position="1937"/>
        <end position="1963"/>
    </location>
</feature>
<evidence type="ECO:0000256" key="1">
    <source>
        <dbReference type="ARBA" id="ARBA00004651"/>
    </source>
</evidence>
<evidence type="ECO:0000259" key="16">
    <source>
        <dbReference type="PROSITE" id="PS51998"/>
    </source>
</evidence>
<proteinExistence type="predicted"/>
<sequence length="2087" mass="231464">MPHSSATSHLAYYGSHGSYPIKTTIWEEEDDYKWDGTVSSHSAEFWIIVEAGGRYRVLHRVPAQETTVGQSNRRTVELGTGVTGRHPKVLVPVHPSLSGPLSMKYTRKYERFISSTRYLLRTKELRGLLRDPLDGAHPSAFSRLGYEVVCTNRPIMAVILVRLDFDPPGWHVVWGVLFGFWFTPSIPPALTFSKPSPLRESILLSSLPSLQLPSSFSDCLIRFGVHVNVNSTSNLEQRSRSNSSYHTPYSGHHGRPALDMANSRMSMYSVGSEMPAGSSRGIGQQPSQVSTTSLLNSIHNIYLSSQPYPLDAGTSVVVNTWLTAAQPGHDGRAGGTVDSSLGAKAWEHARRRAEDGCIILGSLHASTPSVLTPFIASLPFSAPSSLYNALSAIQPFLRCSTPYNPSTPRQVALGVTFTLNLAGNLKTASVSLAQGGIDTAKGLLNIPPEAGYRAFDVFYYLLTSASTPAEREFLGLKPASNYTLLARSGTYDPPPYLPTADDAASAEDFRTALKEIGIKGSAHRNLISTLAGLLNLGNGLDYGVDEDALDEICEDVGGLLGMEPEVLIKQCTTEDRTTLVGGLYESLVDWVLSKANQAIEAQMLRIRNGEETMDGRRGAQTPTSDAESEDTVCLTVLEVPDPALGKAAAMRGVFDDTAGINAEMIADGIELPSPGTSVAREMENAVAEVAPHLGIANSPASRENQYQLEKRETILEKVAHSCEDDGFVKQLLFPVPGEGIKLGSHGRIDLASLLVSSRVWYHLSLHPTDDSPQSLAALPSVTSAWSAGTVSRQLRAWRLPEWANRRNKNLDFTADFDVEEFVQRYSILGCKDGRDGIESWILERGWSNGEVIVGRERVWMREAAWWEAESMLDLKPNDGGFPGMGMGMESGYSAAGSSYFPPQGMDGGPFNGSNDQLVHHQRNLSQGNMSQATFHVNPNANGLSAPSIAPTAMTGMRNTVRGDYGLGRKGDTRKDQVYYNEDGEFVGQLDPELAHNKSIEEHEMTRARRIWVVIVWALTFWIPSPLLRYVGRMKRPDVRMAWREKLVLCFFIVLLNGIIVFWIIGLGRVLCPNFDKAYSQREVATHTGTNDFWVSIHGKVYDITRFYRLQHSDIDIPTTTDNMMPFAGMNLDDYFVAPLPLTCPGLGIPETTRLMQNNTPEYPTGVHTSGFYQANPTSQLYRDDWYTRRFRPRIKEYFKGDLVWSRNEVRREGQNNRMWVLYHGSIYDLTDYFYTLRLLRNERSMQFLDTKLTSIVRNNPGSDVTQLWDDVIASSARNATENRSVLNSLNCIQNTFYKGVTDFRDSPRCTVNNYILLAFAIILVIVILAKFLAALQFGSKRRPAPQDKFVICQVPAYTEGEDSLRKALDSLTALQYDNKRKLICVICDGIIVGQGNDRPTPKIVLDILGVDPKVDPPALPFKSVGTGSEQLNYGKVYSGLYEFEGNIVPYVVVVKVGKESEQSKTKPGNRGKRDSQILLMSFLNRVHHRAPMNPLELEMFHQINNIIGVDPELYEYLLMVDADTCVREDSLNRLVAACANDGKIAGICGETGLQNDEKTWWTMIQVYEYFISHHLAKAFESLFGSVTCLPGCFTMYRLRSADKQKPLIISDDVIREYSVCDVDTLHKKNLLSLGEDRYLTTLMTKHFPYMSYKFIPDAYCETAAPESWSVLLSQRRRWINSTIHNLFELMQLKQMCGFCCFSMRFVVFIDLFGTIILPATCAYIGYLIYLVASRTGQFPIISIAMLAAVYGLQALIFILKRQWQHIGWMIIYIIAFPIYSFVLPVYSFWNQDNFSWGNTRIVIGEKGRKQVVAVDDEGFDPRSIPLQRWDDYALANHLPGRRGGGFPEKYDGGFDDQYEMDEIKSVYSSVRQGSVVMGLHNRPTTYMPPHSPAPFPGGGSPGHLTRQSTMTNAGPFADPQHLNLSRRQSMLSVGLNRPGDLQRTQSPFADVPSPQLGGASSFHRASMGNLRGQASSNPSSSFLGGASRSSTALGLGYAAGGSGNASRASVLGAEASSGSFDFQRGAGAGPDDGVIAEAIQSVLREVDLDTVTKKQVRALVEQRLQTELVGERRTFMDRQIDNELANM</sequence>
<accession>A0A3N2PW69</accession>
<dbReference type="GO" id="GO:0016459">
    <property type="term" value="C:myosin complex"/>
    <property type="evidence" value="ECO:0007669"/>
    <property type="project" value="UniProtKB-KW"/>
</dbReference>
<dbReference type="GeneID" id="39583483"/>
<dbReference type="GO" id="GO:0030428">
    <property type="term" value="C:cell septum"/>
    <property type="evidence" value="ECO:0007669"/>
    <property type="project" value="TreeGrafter"/>
</dbReference>
<organism evidence="17 18">
    <name type="scientific">Sodiomyces alkalinus (strain CBS 110278 / VKM F-3762 / F11)</name>
    <name type="common">Alkaliphilic filamentous fungus</name>
    <dbReference type="NCBI Taxonomy" id="1314773"/>
    <lineage>
        <taxon>Eukaryota</taxon>
        <taxon>Fungi</taxon>
        <taxon>Dikarya</taxon>
        <taxon>Ascomycota</taxon>
        <taxon>Pezizomycotina</taxon>
        <taxon>Sordariomycetes</taxon>
        <taxon>Hypocreomycetidae</taxon>
        <taxon>Glomerellales</taxon>
        <taxon>Plectosphaerellaceae</taxon>
        <taxon>Sodiomyces</taxon>
    </lineage>
</organism>
<comment type="subcellular location">
    <subcellularLocation>
        <location evidence="1">Cell membrane</location>
        <topology evidence="1">Multi-pass membrane protein</topology>
    </subcellularLocation>
</comment>
<dbReference type="SUPFAM" id="SSF53448">
    <property type="entry name" value="Nucleotide-diphospho-sugar transferases"/>
    <property type="match status" value="1"/>
</dbReference>
<evidence type="ECO:0000313" key="18">
    <source>
        <dbReference type="Proteomes" id="UP000272025"/>
    </source>
</evidence>
<dbReference type="SMART" id="SM00242">
    <property type="entry name" value="MYSc"/>
    <property type="match status" value="1"/>
</dbReference>
<dbReference type="InterPro" id="IPR027417">
    <property type="entry name" value="P-loop_NTPase"/>
</dbReference>
<evidence type="ECO:0000256" key="8">
    <source>
        <dbReference type="ARBA" id="ARBA00023123"/>
    </source>
</evidence>
<feature type="transmembrane region" description="Helical" evidence="14">
    <location>
        <begin position="1314"/>
        <end position="1333"/>
    </location>
</feature>
<dbReference type="PANTHER" id="PTHR22914">
    <property type="entry name" value="CHITIN SYNTHASE"/>
    <property type="match status" value="1"/>
</dbReference>
<dbReference type="InterPro" id="IPR004835">
    <property type="entry name" value="Chitin_synth"/>
</dbReference>
<dbReference type="Proteomes" id="UP000272025">
    <property type="component" value="Unassembled WGS sequence"/>
</dbReference>
<dbReference type="InterPro" id="IPR001609">
    <property type="entry name" value="Myosin_head_motor_dom-like"/>
</dbReference>
<dbReference type="GO" id="GO:0005886">
    <property type="term" value="C:plasma membrane"/>
    <property type="evidence" value="ECO:0007669"/>
    <property type="project" value="UniProtKB-SubCell"/>
</dbReference>
<evidence type="ECO:0000256" key="11">
    <source>
        <dbReference type="ARBA" id="ARBA00023180"/>
    </source>
</evidence>
<feature type="compositionally biased region" description="Polar residues" evidence="13">
    <location>
        <begin position="234"/>
        <end position="247"/>
    </location>
</feature>
<evidence type="ECO:0000256" key="14">
    <source>
        <dbReference type="SAM" id="Phobius"/>
    </source>
</evidence>
<evidence type="ECO:0000256" key="10">
    <source>
        <dbReference type="ARBA" id="ARBA00023175"/>
    </source>
</evidence>
<dbReference type="Gene3D" id="3.10.120.10">
    <property type="entry name" value="Cytochrome b5-like heme/steroid binding domain"/>
    <property type="match status" value="2"/>
</dbReference>
<keyword evidence="9 14" id="KW-0472">Membrane</keyword>